<dbReference type="EMBL" id="BAABAT010000041">
    <property type="protein sequence ID" value="GAA4260513.1"/>
    <property type="molecule type" value="Genomic_DNA"/>
</dbReference>
<feature type="region of interest" description="Disordered" evidence="1">
    <location>
        <begin position="109"/>
        <end position="144"/>
    </location>
</feature>
<feature type="region of interest" description="Disordered" evidence="1">
    <location>
        <begin position="189"/>
        <end position="219"/>
    </location>
</feature>
<protein>
    <recommendedName>
        <fullName evidence="3">CBM6 domain-containing protein</fullName>
    </recommendedName>
</protein>
<evidence type="ECO:0000256" key="1">
    <source>
        <dbReference type="SAM" id="MobiDB-lite"/>
    </source>
</evidence>
<name>A0ABP8DNM8_9ACTN</name>
<dbReference type="InterPro" id="IPR008979">
    <property type="entry name" value="Galactose-bd-like_sf"/>
</dbReference>
<reference evidence="5" key="1">
    <citation type="journal article" date="2019" name="Int. J. Syst. Evol. Microbiol.">
        <title>The Global Catalogue of Microorganisms (GCM) 10K type strain sequencing project: providing services to taxonomists for standard genome sequencing and annotation.</title>
        <authorList>
            <consortium name="The Broad Institute Genomics Platform"/>
            <consortium name="The Broad Institute Genome Sequencing Center for Infectious Disease"/>
            <person name="Wu L."/>
            <person name="Ma J."/>
        </authorList>
    </citation>
    <scope>NUCLEOTIDE SEQUENCE [LARGE SCALE GENOMIC DNA]</scope>
    <source>
        <strain evidence="5">JCM 17441</strain>
    </source>
</reference>
<keyword evidence="2" id="KW-0812">Transmembrane</keyword>
<proteinExistence type="predicted"/>
<dbReference type="CDD" id="cd04081">
    <property type="entry name" value="CBM35_galactosidase-like"/>
    <property type="match status" value="1"/>
</dbReference>
<evidence type="ECO:0000256" key="2">
    <source>
        <dbReference type="SAM" id="Phobius"/>
    </source>
</evidence>
<keyword evidence="5" id="KW-1185">Reference proteome</keyword>
<keyword evidence="2" id="KW-1133">Transmembrane helix</keyword>
<evidence type="ECO:0000259" key="3">
    <source>
        <dbReference type="PROSITE" id="PS51175"/>
    </source>
</evidence>
<dbReference type="InterPro" id="IPR005084">
    <property type="entry name" value="CBM6"/>
</dbReference>
<feature type="transmembrane region" description="Helical" evidence="2">
    <location>
        <begin position="149"/>
        <end position="167"/>
    </location>
</feature>
<feature type="compositionally biased region" description="Acidic residues" evidence="1">
    <location>
        <begin position="120"/>
        <end position="129"/>
    </location>
</feature>
<evidence type="ECO:0000313" key="5">
    <source>
        <dbReference type="Proteomes" id="UP001500620"/>
    </source>
</evidence>
<dbReference type="Gene3D" id="2.60.120.260">
    <property type="entry name" value="Galactose-binding domain-like"/>
    <property type="match status" value="1"/>
</dbReference>
<comment type="caution">
    <text evidence="4">The sequence shown here is derived from an EMBL/GenBank/DDBJ whole genome shotgun (WGS) entry which is preliminary data.</text>
</comment>
<keyword evidence="2" id="KW-0472">Membrane</keyword>
<accession>A0ABP8DNM8</accession>
<gene>
    <name evidence="4" type="ORF">GCM10022255_089410</name>
</gene>
<dbReference type="Proteomes" id="UP001500620">
    <property type="component" value="Unassembled WGS sequence"/>
</dbReference>
<organism evidence="4 5">
    <name type="scientific">Dactylosporangium darangshiense</name>
    <dbReference type="NCBI Taxonomy" id="579108"/>
    <lineage>
        <taxon>Bacteria</taxon>
        <taxon>Bacillati</taxon>
        <taxon>Actinomycetota</taxon>
        <taxon>Actinomycetes</taxon>
        <taxon>Micromonosporales</taxon>
        <taxon>Micromonosporaceae</taxon>
        <taxon>Dactylosporangium</taxon>
    </lineage>
</organism>
<evidence type="ECO:0000313" key="4">
    <source>
        <dbReference type="EMBL" id="GAA4260513.1"/>
    </source>
</evidence>
<sequence>MSAATVRLKRTRAGDVTAVREVEPAAGAGRLRLARRCAIVFGRSRRHCPANKRGARSPRYSSSSQVVRVGTAGRKGLDSPFVTSDGGGGSRLRIGSWLPEPAIRPARSVTVAPPAAPDPVDVEVEDDDGNATPAPPDHRREGGGGHRRLWVAAGGLVLCAAIAATVATCSAPSGNRGIAGQEAVIAPGSEPATVEESADGGEAHLDRRASPTPSRASTRPAFQPIGLEAETASAELGGPAEIVAYAGASGGRIVQNLGRQGPGAKRNGTLTFADVAVPSDGTYTLTLYLVNSGTGGSGTAVVTVAGGGSVSVTATGGADCCVRTAVAINLKKGPNSVTFGNPDGRAPSLDRIVISAP</sequence>
<dbReference type="SUPFAM" id="SSF49785">
    <property type="entry name" value="Galactose-binding domain-like"/>
    <property type="match status" value="1"/>
</dbReference>
<feature type="domain" description="CBM6" evidence="3">
    <location>
        <begin position="225"/>
        <end position="355"/>
    </location>
</feature>
<dbReference type="PROSITE" id="PS51175">
    <property type="entry name" value="CBM6"/>
    <property type="match status" value="1"/>
</dbReference>